<feature type="domain" description="EGF-like" evidence="10">
    <location>
        <begin position="917"/>
        <end position="955"/>
    </location>
</feature>
<dbReference type="PANTHER" id="PTHR24033">
    <property type="entry name" value="EGF-LIKE DOMAIN-CONTAINING PROTEIN"/>
    <property type="match status" value="1"/>
</dbReference>
<feature type="domain" description="Laminin G" evidence="9">
    <location>
        <begin position="1317"/>
        <end position="1509"/>
    </location>
</feature>
<comment type="caution">
    <text evidence="6">Lacks conserved residue(s) required for the propagation of feature annotation.</text>
</comment>
<dbReference type="PROSITE" id="PS50026">
    <property type="entry name" value="EGF_3"/>
    <property type="match status" value="13"/>
</dbReference>
<feature type="compositionally biased region" description="Polar residues" evidence="8">
    <location>
        <begin position="558"/>
        <end position="573"/>
    </location>
</feature>
<sequence length="1770" mass="193141">MGYVWPYHCYCEDGYTGINCATDWNECWNSPCQNGATCLDLVASFNCTCPSGFSGSLCEIDIDECLSEPCLNNGTCHDNVDGFTCQCQLGFRVKCMLQIMTGKKACIFGRKLHGDMRMNTQSGLNCEIDVSVCNASSPWSNNTEDKKCQNGGLCVDGWGTDFSCECVSGWSGSHCEEDIDECTTTSPCLNGGMCMNMPGFYICSCPFGFAGTNCEVELEKCDSNPCENDALCFLVDDSFQCYCVPDFHGPRCQYKYDDCALPPFPKCINGGECLDGVDDFGCSCPEEFKGKTCQCTLDDDSDECSSFDLSVFLGTDPSHLNDGDDTTTTTFSTRTTIDTTTQSSLNLDLDYEYIEDQTSTDTSSTAETTTNRPVEEDGDDNAIGSIQVDRLDQTVPELDPSLQPISSLEPHMEMDIDSDFSVTPILPDFPTSTIVYNATNVPPATSVFIYEPSSSEISTKSFLAGDDFIIATSPGYEKEERGLDVGTIVIQPTVTSTIPVTVISQVSLDVVSTPMPTPTSSVTIPVTFEQTSTTSGAVEELDITTPDSSKLEQERVPDQSTENDVQEDSTVTESAQQWTVAIVTKDTTEGTTLAIATENATEGTISAMITEDTTEGTTSAMITEDTTEGTTSALSTTSTSTTTDAKPDLEMDIPQGGDIIASSDDEVEGSGTSIRPDISTDNHVDQGGSLSVDNLAGIQCESLVCKNGGVCLSTLQGAHCHCALRYRGAQCEEELHVDTPGFLGHSLLVHELDKNISLSEAPFSLRLSFQSSSPVGVIFYTTEQGGQVKVVAYIHEGILHLRVNCGPQHILFSEPTQRVDTGYVQNLDLTLSILDDNCVTEIKLNDTHTMRGEQELGSPTPNQPNIIYFGQMSKTHGVEEDVYFHGFQGCMKQLRINGLAIEFYQEASSGRDIVECQSAVCALKPCKNGAICTQHDSSGSWFCNCPPGFAGPLCERLVCDTNPCQSGGTCLGSKVGPGFICLCPAGTIGALCEKSKGLNIRWKQSLIFTLKMGLDLLLSGFNITQPSFTTSVGGYSSYLAYGINSQDVSLSFEAQFHFVAPNSDQIALLFFLGQHGINGYGTDYMAVSYVKGHILLTWDLGSGNDMIQIKPLNKVVRPRRIFTSQPIDYRYVMHSVRFGRYGKRGWLQVDQFPNITGKAPGTNEFLNGTSKVFLGGHEIHNFTFLPHDLPVHRGFEGCIFDFSLKSSYSVLPLIPLHSMVNLKKVHGRNIQECHQDICSTQPCQRGGTCIGYGASFTCSCPDGWFGVRCQEETSLCTTGKHKCSQDSECSLHLNGTYFCKCPFGKSGNYCTESLDVSDARLGSPYSQLWINLTTNLRQMSLFSMEIKPESSEGMLLFLGQSRDFFNADFFSLSLQNGSLVLAMSLGGSRSTFGNVLTLSLCCINTNEWNQIEAGRTGRDAFLKLNGQNAVGRFHLDLISLDVVPILYLGNIKEDYRHPLGELDFQLSTYQGCLRNIQVNTHWHPLRPSFGWNGWDVYDCDGTACGKERCQRRGTCDLNENKSGGFECQCEEPFHGRECEVHELCEGSDGCRNGASCEVIDHEIKCNCPFGFEGQKCQNDISVDVPKLLGDGYLSYDTGSSEAFKDETSLSLDIHTNVSDGLILWIGQDVSNDDYLGFGLKEGMLHLVWNLGWLSRSELTIPSPLLNDGNWHSISVSRTNQNLELRLDGTLFGSRVTGSFSELNVDPVVYLGGSSFDLPTLDLTRGQFDERFQGCLRDVIIQGEKANLQSDNKVSGGNVHECSSTSGTSSS</sequence>
<dbReference type="InterPro" id="IPR001791">
    <property type="entry name" value="Laminin_G"/>
</dbReference>
<comment type="caution">
    <text evidence="11">The sequence shown here is derived from an EMBL/GenBank/DDBJ whole genome shotgun (WGS) entry which is preliminary data.</text>
</comment>
<feature type="disulfide bond" evidence="6">
    <location>
        <begin position="983"/>
        <end position="992"/>
    </location>
</feature>
<dbReference type="PROSITE" id="PS00022">
    <property type="entry name" value="EGF_1"/>
    <property type="match status" value="13"/>
</dbReference>
<dbReference type="InterPro" id="IPR001881">
    <property type="entry name" value="EGF-like_Ca-bd_dom"/>
</dbReference>
<dbReference type="CDD" id="cd00054">
    <property type="entry name" value="EGF_CA"/>
    <property type="match status" value="7"/>
</dbReference>
<dbReference type="GO" id="GO:0048513">
    <property type="term" value="P:animal organ development"/>
    <property type="evidence" value="ECO:0007669"/>
    <property type="project" value="UniProtKB-ARBA"/>
</dbReference>
<dbReference type="PROSITE" id="PS01187">
    <property type="entry name" value="EGF_CA"/>
    <property type="match status" value="2"/>
</dbReference>
<dbReference type="InterPro" id="IPR000152">
    <property type="entry name" value="EGF-type_Asp/Asn_hydroxyl_site"/>
</dbReference>
<evidence type="ECO:0000256" key="4">
    <source>
        <dbReference type="ARBA" id="ARBA00023157"/>
    </source>
</evidence>
<dbReference type="CDD" id="cd00110">
    <property type="entry name" value="LamG"/>
    <property type="match status" value="4"/>
</dbReference>
<keyword evidence="3" id="KW-0677">Repeat</keyword>
<dbReference type="PANTHER" id="PTHR24033:SF224">
    <property type="entry name" value="C-TYPE LECTIN"/>
    <property type="match status" value="1"/>
</dbReference>
<keyword evidence="2" id="KW-0732">Signal</keyword>
<dbReference type="InterPro" id="IPR000742">
    <property type="entry name" value="EGF"/>
</dbReference>
<feature type="disulfide bond" evidence="6">
    <location>
        <begin position="926"/>
        <end position="943"/>
    </location>
</feature>
<feature type="domain" description="EGF-like" evidence="10">
    <location>
        <begin position="1234"/>
        <end position="1270"/>
    </location>
</feature>
<protein>
    <recommendedName>
        <fullName evidence="13">Protein eyes shut homolog</fullName>
    </recommendedName>
</protein>
<feature type="disulfide bond" evidence="6">
    <location>
        <begin position="1301"/>
        <end position="1310"/>
    </location>
</feature>
<dbReference type="Pfam" id="PF02210">
    <property type="entry name" value="Laminin_G_2"/>
    <property type="match status" value="4"/>
</dbReference>
<evidence type="ECO:0000256" key="3">
    <source>
        <dbReference type="ARBA" id="ARBA00022737"/>
    </source>
</evidence>
<dbReference type="FunFam" id="2.10.25.10:FF:000122">
    <property type="entry name" value="Protein crumbs homolog 2"/>
    <property type="match status" value="1"/>
</dbReference>
<feature type="disulfide bond" evidence="6">
    <location>
        <begin position="964"/>
        <end position="981"/>
    </location>
</feature>
<evidence type="ECO:0000259" key="10">
    <source>
        <dbReference type="PROSITE" id="PS50026"/>
    </source>
</evidence>
<organism evidence="11 12">
    <name type="scientific">Tigriopus californicus</name>
    <name type="common">Marine copepod</name>
    <dbReference type="NCBI Taxonomy" id="6832"/>
    <lineage>
        <taxon>Eukaryota</taxon>
        <taxon>Metazoa</taxon>
        <taxon>Ecdysozoa</taxon>
        <taxon>Arthropoda</taxon>
        <taxon>Crustacea</taxon>
        <taxon>Multicrustacea</taxon>
        <taxon>Hexanauplia</taxon>
        <taxon>Copepoda</taxon>
        <taxon>Harpacticoida</taxon>
        <taxon>Harpacticidae</taxon>
        <taxon>Tigriopus</taxon>
    </lineage>
</organism>
<dbReference type="InterPro" id="IPR051830">
    <property type="entry name" value="NOTCH_homolog"/>
</dbReference>
<feature type="disulfide bond" evidence="6">
    <location>
        <begin position="49"/>
        <end position="58"/>
    </location>
</feature>
<feature type="compositionally biased region" description="Low complexity" evidence="8">
    <location>
        <begin position="359"/>
        <end position="370"/>
    </location>
</feature>
<feature type="disulfide bond" evidence="6">
    <location>
        <begin position="1529"/>
        <end position="1538"/>
    </location>
</feature>
<dbReference type="OMA" id="FYCEIAL"/>
<feature type="domain" description="EGF-like" evidence="10">
    <location>
        <begin position="139"/>
        <end position="176"/>
    </location>
</feature>
<feature type="disulfide bond" evidence="6">
    <location>
        <begin position="166"/>
        <end position="175"/>
    </location>
</feature>
<dbReference type="Gene3D" id="2.10.25.10">
    <property type="entry name" value="Laminin"/>
    <property type="match status" value="11"/>
</dbReference>
<keyword evidence="1 6" id="KW-0245">EGF-like domain</keyword>
<dbReference type="FunFam" id="2.10.25.10:FF:000066">
    <property type="entry name" value="FAT atypical cadherin 4"/>
    <property type="match status" value="1"/>
</dbReference>
<feature type="domain" description="EGF-like" evidence="10">
    <location>
        <begin position="61"/>
        <end position="96"/>
    </location>
</feature>
<dbReference type="FunFam" id="2.10.25.10:FF:000123">
    <property type="entry name" value="Crumbs homolog 1 (Drosophila)"/>
    <property type="match status" value="1"/>
</dbReference>
<feature type="domain" description="EGF-like" evidence="10">
    <location>
        <begin position="1500"/>
        <end position="1539"/>
    </location>
</feature>
<dbReference type="PROSITE" id="PS00010">
    <property type="entry name" value="ASX_HYDROXYL"/>
    <property type="match status" value="4"/>
</dbReference>
<dbReference type="STRING" id="6832.A0A553P1B5"/>
<evidence type="ECO:0000256" key="6">
    <source>
        <dbReference type="PROSITE-ProRule" id="PRU00076"/>
    </source>
</evidence>
<feature type="domain" description="Laminin G" evidence="9">
    <location>
        <begin position="1582"/>
        <end position="1761"/>
    </location>
</feature>
<feature type="disulfide bond" evidence="6">
    <location>
        <begin position="722"/>
        <end position="731"/>
    </location>
</feature>
<feature type="compositionally biased region" description="Low complexity" evidence="8">
    <location>
        <begin position="628"/>
        <end position="643"/>
    </location>
</feature>
<feature type="region of interest" description="Disordered" evidence="8">
    <location>
        <begin position="545"/>
        <end position="573"/>
    </location>
</feature>
<feature type="region of interest" description="Disordered" evidence="8">
    <location>
        <begin position="626"/>
        <end position="682"/>
    </location>
</feature>
<evidence type="ECO:0000256" key="8">
    <source>
        <dbReference type="SAM" id="MobiDB-lite"/>
    </source>
</evidence>
<feature type="domain" description="EGF-like" evidence="10">
    <location>
        <begin position="696"/>
        <end position="732"/>
    </location>
</feature>
<reference evidence="11 12" key="1">
    <citation type="journal article" date="2018" name="Nat. Ecol. Evol.">
        <title>Genomic signatures of mitonuclear coevolution across populations of Tigriopus californicus.</title>
        <authorList>
            <person name="Barreto F.S."/>
            <person name="Watson E.T."/>
            <person name="Lima T.G."/>
            <person name="Willett C.S."/>
            <person name="Edmands S."/>
            <person name="Li W."/>
            <person name="Burton R.S."/>
        </authorList>
    </citation>
    <scope>NUCLEOTIDE SEQUENCE [LARGE SCALE GENOMIC DNA]</scope>
    <source>
        <strain evidence="11 12">San Diego</strain>
    </source>
</reference>
<evidence type="ECO:0000313" key="11">
    <source>
        <dbReference type="EMBL" id="TRY71478.1"/>
    </source>
</evidence>
<dbReference type="Gene3D" id="2.60.120.200">
    <property type="match status" value="4"/>
</dbReference>
<feature type="region of interest" description="Disordered" evidence="8">
    <location>
        <begin position="356"/>
        <end position="381"/>
    </location>
</feature>
<dbReference type="SMART" id="SM00181">
    <property type="entry name" value="EGF"/>
    <property type="match status" value="13"/>
</dbReference>
<keyword evidence="5" id="KW-0325">Glycoprotein</keyword>
<keyword evidence="12" id="KW-1185">Reference proteome</keyword>
<dbReference type="GO" id="GO:0005509">
    <property type="term" value="F:calcium ion binding"/>
    <property type="evidence" value="ECO:0007669"/>
    <property type="project" value="InterPro"/>
</dbReference>
<dbReference type="PROSITE" id="PS50025">
    <property type="entry name" value="LAM_G_DOMAIN"/>
    <property type="match status" value="4"/>
</dbReference>
<evidence type="ECO:0000313" key="12">
    <source>
        <dbReference type="Proteomes" id="UP000318571"/>
    </source>
</evidence>
<feature type="domain" description="Laminin G" evidence="9">
    <location>
        <begin position="1028"/>
        <end position="1233"/>
    </location>
</feature>
<feature type="disulfide bond" evidence="6">
    <location>
        <begin position="243"/>
        <end position="252"/>
    </location>
</feature>
<accession>A0A553P1B5</accession>
<feature type="disulfide bond" evidence="6">
    <location>
        <begin position="205"/>
        <end position="214"/>
    </location>
</feature>
<feature type="domain" description="Laminin G" evidence="9">
    <location>
        <begin position="739"/>
        <end position="921"/>
    </location>
</feature>
<dbReference type="FunFam" id="2.10.25.10:FF:000472">
    <property type="entry name" value="Uncharacterized protein, isoform A"/>
    <property type="match status" value="2"/>
</dbReference>
<feature type="disulfide bond" evidence="7">
    <location>
        <begin position="1734"/>
        <end position="1761"/>
    </location>
</feature>
<feature type="domain" description="EGF-like" evidence="10">
    <location>
        <begin position="217"/>
        <end position="253"/>
    </location>
</feature>
<evidence type="ECO:0000256" key="1">
    <source>
        <dbReference type="ARBA" id="ARBA00022536"/>
    </source>
</evidence>
<dbReference type="EMBL" id="VCGU01000008">
    <property type="protein sequence ID" value="TRY71478.1"/>
    <property type="molecule type" value="Genomic_DNA"/>
</dbReference>
<feature type="domain" description="EGF-like" evidence="10">
    <location>
        <begin position="255"/>
        <end position="294"/>
    </location>
</feature>
<dbReference type="SMART" id="SM00179">
    <property type="entry name" value="EGF_CA"/>
    <property type="match status" value="11"/>
</dbReference>
<keyword evidence="4 6" id="KW-1015">Disulfide bond</keyword>
<feature type="domain" description="EGF-like" evidence="10">
    <location>
        <begin position="178"/>
        <end position="215"/>
    </location>
</feature>
<feature type="region of interest" description="Disordered" evidence="8">
    <location>
        <begin position="1751"/>
        <end position="1770"/>
    </location>
</feature>
<dbReference type="PROSITE" id="PS01186">
    <property type="entry name" value="EGF_2"/>
    <property type="match status" value="8"/>
</dbReference>
<feature type="disulfide bond" evidence="6">
    <location>
        <begin position="1260"/>
        <end position="1269"/>
    </location>
</feature>
<evidence type="ECO:0000256" key="2">
    <source>
        <dbReference type="ARBA" id="ARBA00022729"/>
    </source>
</evidence>
<evidence type="ECO:0008006" key="13">
    <source>
        <dbReference type="Google" id="ProtNLM"/>
    </source>
</evidence>
<feature type="domain" description="EGF-like" evidence="10">
    <location>
        <begin position="23"/>
        <end position="59"/>
    </location>
</feature>
<feature type="domain" description="EGF-like" evidence="10">
    <location>
        <begin position="1272"/>
        <end position="1311"/>
    </location>
</feature>
<evidence type="ECO:0000256" key="5">
    <source>
        <dbReference type="ARBA" id="ARBA00023180"/>
    </source>
</evidence>
<feature type="disulfide bond" evidence="6">
    <location>
        <begin position="284"/>
        <end position="293"/>
    </location>
</feature>
<evidence type="ECO:0000256" key="7">
    <source>
        <dbReference type="PROSITE-ProRule" id="PRU00122"/>
    </source>
</evidence>
<gene>
    <name evidence="11" type="ORF">TCAL_01115</name>
</gene>
<dbReference type="SUPFAM" id="SSF49899">
    <property type="entry name" value="Concanavalin A-like lectins/glucanases"/>
    <property type="match status" value="4"/>
</dbReference>
<dbReference type="InterPro" id="IPR018097">
    <property type="entry name" value="EGF_Ca-bd_CS"/>
</dbReference>
<feature type="disulfide bond" evidence="6">
    <location>
        <begin position="1567"/>
        <end position="1576"/>
    </location>
</feature>
<name>A0A553P1B5_TIGCA</name>
<dbReference type="Proteomes" id="UP000318571">
    <property type="component" value="Chromosome 7"/>
</dbReference>
<dbReference type="Pfam" id="PF00008">
    <property type="entry name" value="EGF"/>
    <property type="match status" value="9"/>
</dbReference>
<feature type="domain" description="EGF-like" evidence="10">
    <location>
        <begin position="1540"/>
        <end position="1577"/>
    </location>
</feature>
<proteinExistence type="predicted"/>
<evidence type="ECO:0000259" key="9">
    <source>
        <dbReference type="PROSITE" id="PS50025"/>
    </source>
</evidence>
<dbReference type="SMART" id="SM00282">
    <property type="entry name" value="LamG"/>
    <property type="match status" value="4"/>
</dbReference>
<feature type="disulfide bond" evidence="6">
    <location>
        <begin position="945"/>
        <end position="954"/>
    </location>
</feature>
<feature type="domain" description="EGF-like" evidence="10">
    <location>
        <begin position="956"/>
        <end position="993"/>
    </location>
</feature>
<dbReference type="InterPro" id="IPR013320">
    <property type="entry name" value="ConA-like_dom_sf"/>
</dbReference>
<dbReference type="SUPFAM" id="SSF57196">
    <property type="entry name" value="EGF/Laminin"/>
    <property type="match status" value="8"/>
</dbReference>